<dbReference type="SUPFAM" id="SSF54637">
    <property type="entry name" value="Thioesterase/thiol ester dehydrase-isomerase"/>
    <property type="match status" value="1"/>
</dbReference>
<dbReference type="CDD" id="cd03443">
    <property type="entry name" value="PaaI_thioesterase"/>
    <property type="match status" value="1"/>
</dbReference>
<comment type="similarity">
    <text evidence="1">Belongs to the thioesterase PaaI family.</text>
</comment>
<dbReference type="InterPro" id="IPR006683">
    <property type="entry name" value="Thioestr_dom"/>
</dbReference>
<dbReference type="NCBIfam" id="TIGR00369">
    <property type="entry name" value="unchar_dom_1"/>
    <property type="match status" value="1"/>
</dbReference>
<keyword evidence="6" id="KW-1185">Reference proteome</keyword>
<comment type="caution">
    <text evidence="5">The sequence shown here is derived from an EMBL/GenBank/DDBJ whole genome shotgun (WGS) entry which is preliminary data.</text>
</comment>
<dbReference type="EMBL" id="JYIY01000072">
    <property type="protein sequence ID" value="KJL36690.1"/>
    <property type="molecule type" value="Genomic_DNA"/>
</dbReference>
<accession>A0A0F0LWM5</accession>
<reference evidence="5 6" key="1">
    <citation type="submission" date="2015-02" db="EMBL/GenBank/DDBJ databases">
        <title>Draft genome sequences of ten Microbacterium spp. with emphasis on heavy metal contaminated environments.</title>
        <authorList>
            <person name="Corretto E."/>
        </authorList>
    </citation>
    <scope>NUCLEOTIDE SEQUENCE [LARGE SCALE GENOMIC DNA]</scope>
    <source>
        <strain evidence="5 6">DSM 18659</strain>
    </source>
</reference>
<dbReference type="InterPro" id="IPR003736">
    <property type="entry name" value="PAAI_dom"/>
</dbReference>
<reference evidence="4 7" key="2">
    <citation type="journal article" date="2018" name="Nat. Biotechnol.">
        <title>A standardized bacterial taxonomy based on genome phylogeny substantially revises the tree of life.</title>
        <authorList>
            <person name="Parks D.H."/>
            <person name="Chuvochina M."/>
            <person name="Waite D.W."/>
            <person name="Rinke C."/>
            <person name="Skarshewski A."/>
            <person name="Chaumeil P.A."/>
            <person name="Hugenholtz P."/>
        </authorList>
    </citation>
    <scope>NUCLEOTIDE SEQUENCE [LARGE SCALE GENOMIC DNA]</scope>
    <source>
        <strain evidence="4">UBA9152</strain>
    </source>
</reference>
<feature type="domain" description="Thioesterase" evidence="3">
    <location>
        <begin position="73"/>
        <end position="149"/>
    </location>
</feature>
<dbReference type="Proteomes" id="UP000257479">
    <property type="component" value="Unassembled WGS sequence"/>
</dbReference>
<organism evidence="5 6">
    <name type="scientific">Microbacterium ginsengisoli</name>
    <dbReference type="NCBI Taxonomy" id="400772"/>
    <lineage>
        <taxon>Bacteria</taxon>
        <taxon>Bacillati</taxon>
        <taxon>Actinomycetota</taxon>
        <taxon>Actinomycetes</taxon>
        <taxon>Micrococcales</taxon>
        <taxon>Microbacteriaceae</taxon>
        <taxon>Microbacterium</taxon>
    </lineage>
</organism>
<evidence type="ECO:0000313" key="5">
    <source>
        <dbReference type="EMBL" id="KJL36690.1"/>
    </source>
</evidence>
<proteinExistence type="inferred from homology"/>
<dbReference type="EMBL" id="DMNG01000154">
    <property type="protein sequence ID" value="HAN24713.1"/>
    <property type="molecule type" value="Genomic_DNA"/>
</dbReference>
<name>A0A0F0LWM5_9MICO</name>
<sequence length="160" mass="16694">MTEHTRTLTWTDPIAVRDGVAAMSGLDAMLALRDGHLPPPPIAQTMNFRLTEVEPGRVVFVCEPGGEHYNPIGTVHGGLACTLLDTVCGCAGHTTLDAGQGYTSIDITVSYLRPITLATGPLLATGRVVKPGRRVIFTEGAITDAAGTVLATATSSLLVL</sequence>
<dbReference type="GO" id="GO:0047617">
    <property type="term" value="F:fatty acyl-CoA hydrolase activity"/>
    <property type="evidence" value="ECO:0007669"/>
    <property type="project" value="InterPro"/>
</dbReference>
<protein>
    <submittedName>
        <fullName evidence="4">PaaI family thioesterase</fullName>
    </submittedName>
    <submittedName>
        <fullName evidence="5">Thioesterase superfamily protein</fullName>
    </submittedName>
</protein>
<evidence type="ECO:0000313" key="7">
    <source>
        <dbReference type="Proteomes" id="UP000257479"/>
    </source>
</evidence>
<dbReference type="PANTHER" id="PTHR21660">
    <property type="entry name" value="THIOESTERASE SUPERFAMILY MEMBER-RELATED"/>
    <property type="match status" value="1"/>
</dbReference>
<evidence type="ECO:0000256" key="2">
    <source>
        <dbReference type="ARBA" id="ARBA00022801"/>
    </source>
</evidence>
<dbReference type="Pfam" id="PF03061">
    <property type="entry name" value="4HBT"/>
    <property type="match status" value="1"/>
</dbReference>
<evidence type="ECO:0000313" key="4">
    <source>
        <dbReference type="EMBL" id="HAN24713.1"/>
    </source>
</evidence>
<dbReference type="AlphaFoldDB" id="A0A0F0LWM5"/>
<dbReference type="InterPro" id="IPR039298">
    <property type="entry name" value="ACOT13"/>
</dbReference>
<dbReference type="OrthoDB" id="9813282at2"/>
<dbReference type="PATRIC" id="fig|400772.4.peg.1463"/>
<keyword evidence="2" id="KW-0378">Hydrolase</keyword>
<evidence type="ECO:0000256" key="1">
    <source>
        <dbReference type="ARBA" id="ARBA00008324"/>
    </source>
</evidence>
<dbReference type="RefSeq" id="WP_048809104.1">
    <property type="nucleotide sequence ID" value="NZ_DAIQHQ010000011.1"/>
</dbReference>
<dbReference type="STRING" id="400772.RR49_01441"/>
<evidence type="ECO:0000259" key="3">
    <source>
        <dbReference type="Pfam" id="PF03061"/>
    </source>
</evidence>
<dbReference type="PANTHER" id="PTHR21660:SF1">
    <property type="entry name" value="ACYL-COENZYME A THIOESTERASE 13"/>
    <property type="match status" value="1"/>
</dbReference>
<dbReference type="InterPro" id="IPR029069">
    <property type="entry name" value="HotDog_dom_sf"/>
</dbReference>
<dbReference type="Proteomes" id="UP000033451">
    <property type="component" value="Unassembled WGS sequence"/>
</dbReference>
<gene>
    <name evidence="4" type="ORF">DCP95_09095</name>
    <name evidence="5" type="ORF">RR49_01441</name>
</gene>
<evidence type="ECO:0000313" key="6">
    <source>
        <dbReference type="Proteomes" id="UP000033451"/>
    </source>
</evidence>
<dbReference type="Gene3D" id="3.10.129.10">
    <property type="entry name" value="Hotdog Thioesterase"/>
    <property type="match status" value="1"/>
</dbReference>